<proteinExistence type="predicted"/>
<evidence type="ECO:0000313" key="3">
    <source>
        <dbReference type="EMBL" id="SNS67367.1"/>
    </source>
</evidence>
<evidence type="ECO:0000256" key="1">
    <source>
        <dbReference type="SAM" id="Phobius"/>
    </source>
</evidence>
<name>A0A239GDU7_9ACTN</name>
<reference evidence="3 4" key="1">
    <citation type="submission" date="2017-06" db="EMBL/GenBank/DDBJ databases">
        <authorList>
            <person name="Kim H.J."/>
            <person name="Triplett B.A."/>
        </authorList>
    </citation>
    <scope>NUCLEOTIDE SEQUENCE [LARGE SCALE GENOMIC DNA]</scope>
    <source>
        <strain evidence="3 4">CGMCC 4.5593</strain>
    </source>
</reference>
<evidence type="ECO:0000256" key="2">
    <source>
        <dbReference type="SAM" id="SignalP"/>
    </source>
</evidence>
<dbReference type="AlphaFoldDB" id="A0A239GDU7"/>
<dbReference type="Proteomes" id="UP000198362">
    <property type="component" value="Unassembled WGS sequence"/>
</dbReference>
<gene>
    <name evidence="3" type="ORF">SAMN05421812_101355</name>
</gene>
<keyword evidence="1" id="KW-0472">Membrane</keyword>
<dbReference type="EMBL" id="FZPH01000001">
    <property type="protein sequence ID" value="SNS67367.1"/>
    <property type="molecule type" value="Genomic_DNA"/>
</dbReference>
<evidence type="ECO:0008006" key="5">
    <source>
        <dbReference type="Google" id="ProtNLM"/>
    </source>
</evidence>
<feature type="signal peptide" evidence="2">
    <location>
        <begin position="1"/>
        <end position="25"/>
    </location>
</feature>
<keyword evidence="1" id="KW-0812">Transmembrane</keyword>
<accession>A0A239GDU7</accession>
<organism evidence="3 4">
    <name type="scientific">Asanoa hainanensis</name>
    <dbReference type="NCBI Taxonomy" id="560556"/>
    <lineage>
        <taxon>Bacteria</taxon>
        <taxon>Bacillati</taxon>
        <taxon>Actinomycetota</taxon>
        <taxon>Actinomycetes</taxon>
        <taxon>Micromonosporales</taxon>
        <taxon>Micromonosporaceae</taxon>
        <taxon>Asanoa</taxon>
    </lineage>
</organism>
<protein>
    <recommendedName>
        <fullName evidence="5">LPXTG-motif cell wall anchor domain-containing protein</fullName>
    </recommendedName>
</protein>
<keyword evidence="1" id="KW-1133">Transmembrane helix</keyword>
<sequence length="159" mass="15346">MLLRTAIGLGSAAIVLALTGTAASAVEITTTNADGVALTVSGGDARPGTTVVVTGATGSGPALDVASCAAPVGPGGSWSCELTGLRPGAWTLNAAGTDDDGAAETTTPLHGVQVGPGDPAALARTGAPTDHLPLAAAGAALLALAVSVLYRVRRLRRVS</sequence>
<keyword evidence="2" id="KW-0732">Signal</keyword>
<evidence type="ECO:0000313" key="4">
    <source>
        <dbReference type="Proteomes" id="UP000198362"/>
    </source>
</evidence>
<keyword evidence="4" id="KW-1185">Reference proteome</keyword>
<feature type="transmembrane region" description="Helical" evidence="1">
    <location>
        <begin position="132"/>
        <end position="152"/>
    </location>
</feature>
<feature type="chain" id="PRO_5012782902" description="LPXTG-motif cell wall anchor domain-containing protein" evidence="2">
    <location>
        <begin position="26"/>
        <end position="159"/>
    </location>
</feature>